<dbReference type="InterPro" id="IPR036390">
    <property type="entry name" value="WH_DNA-bd_sf"/>
</dbReference>
<feature type="non-terminal residue" evidence="7">
    <location>
        <position position="1"/>
    </location>
</feature>
<dbReference type="PRINTS" id="PR00053">
    <property type="entry name" value="FORKHEAD"/>
</dbReference>
<keyword evidence="1" id="KW-0805">Transcription regulation</keyword>
<proteinExistence type="predicted"/>
<comment type="subcellular location">
    <subcellularLocation>
        <location evidence="5">Nucleus</location>
    </subcellularLocation>
</comment>
<sequence length="78" mass="9200">RPQHTLPVILRCAILGSPRKRLTIREIYATMESKYPYYKSAGQTWKQSVRHHLSLNRLFERQPRPVTDPGFGSYWTVN</sequence>
<evidence type="ECO:0000313" key="8">
    <source>
        <dbReference type="Proteomes" id="UP000724874"/>
    </source>
</evidence>
<dbReference type="SMART" id="SM00339">
    <property type="entry name" value="FH"/>
    <property type="match status" value="1"/>
</dbReference>
<dbReference type="Pfam" id="PF00250">
    <property type="entry name" value="Forkhead"/>
    <property type="match status" value="1"/>
</dbReference>
<feature type="non-terminal residue" evidence="7">
    <location>
        <position position="78"/>
    </location>
</feature>
<dbReference type="GO" id="GO:0005634">
    <property type="term" value="C:nucleus"/>
    <property type="evidence" value="ECO:0007669"/>
    <property type="project" value="UniProtKB-SubCell"/>
</dbReference>
<evidence type="ECO:0000256" key="3">
    <source>
        <dbReference type="ARBA" id="ARBA00023163"/>
    </source>
</evidence>
<dbReference type="InterPro" id="IPR045912">
    <property type="entry name" value="FOXJ2/3-like"/>
</dbReference>
<dbReference type="PROSITE" id="PS50039">
    <property type="entry name" value="FORK_HEAD_3"/>
    <property type="match status" value="1"/>
</dbReference>
<dbReference type="EMBL" id="JADNYJ010000007">
    <property type="protein sequence ID" value="KAF8910156.1"/>
    <property type="molecule type" value="Genomic_DNA"/>
</dbReference>
<evidence type="ECO:0000313" key="7">
    <source>
        <dbReference type="EMBL" id="KAF8910156.1"/>
    </source>
</evidence>
<evidence type="ECO:0000259" key="6">
    <source>
        <dbReference type="PROSITE" id="PS50039"/>
    </source>
</evidence>
<organism evidence="7 8">
    <name type="scientific">Gymnopilus junonius</name>
    <name type="common">Spectacular rustgill mushroom</name>
    <name type="synonym">Gymnopilus spectabilis subsp. junonius</name>
    <dbReference type="NCBI Taxonomy" id="109634"/>
    <lineage>
        <taxon>Eukaryota</taxon>
        <taxon>Fungi</taxon>
        <taxon>Dikarya</taxon>
        <taxon>Basidiomycota</taxon>
        <taxon>Agaricomycotina</taxon>
        <taxon>Agaricomycetes</taxon>
        <taxon>Agaricomycetidae</taxon>
        <taxon>Agaricales</taxon>
        <taxon>Agaricineae</taxon>
        <taxon>Hymenogastraceae</taxon>
        <taxon>Gymnopilus</taxon>
    </lineage>
</organism>
<keyword evidence="3" id="KW-0804">Transcription</keyword>
<dbReference type="PANTHER" id="PTHR46078:SF2">
    <property type="entry name" value="FORK-HEAD DOMAIN-CONTAINING PROTEIN"/>
    <property type="match status" value="1"/>
</dbReference>
<dbReference type="InterPro" id="IPR036388">
    <property type="entry name" value="WH-like_DNA-bd_sf"/>
</dbReference>
<dbReference type="PANTHER" id="PTHR46078">
    <property type="entry name" value="FORKHEAD BOX PROTEIN J2 FAMILY MEMBER"/>
    <property type="match status" value="1"/>
</dbReference>
<dbReference type="AlphaFoldDB" id="A0A9P5NV20"/>
<keyword evidence="4 5" id="KW-0539">Nucleus</keyword>
<dbReference type="GO" id="GO:0000981">
    <property type="term" value="F:DNA-binding transcription factor activity, RNA polymerase II-specific"/>
    <property type="evidence" value="ECO:0007669"/>
    <property type="project" value="TreeGrafter"/>
</dbReference>
<evidence type="ECO:0000256" key="5">
    <source>
        <dbReference type="PROSITE-ProRule" id="PRU00089"/>
    </source>
</evidence>
<dbReference type="InterPro" id="IPR001766">
    <property type="entry name" value="Fork_head_dom"/>
</dbReference>
<evidence type="ECO:0000256" key="2">
    <source>
        <dbReference type="ARBA" id="ARBA00023125"/>
    </source>
</evidence>
<dbReference type="Gene3D" id="1.10.10.10">
    <property type="entry name" value="Winged helix-like DNA-binding domain superfamily/Winged helix DNA-binding domain"/>
    <property type="match status" value="1"/>
</dbReference>
<feature type="domain" description="Fork-head" evidence="6">
    <location>
        <begin position="1"/>
        <end position="78"/>
    </location>
</feature>
<keyword evidence="8" id="KW-1185">Reference proteome</keyword>
<dbReference type="SUPFAM" id="SSF46785">
    <property type="entry name" value="Winged helix' DNA-binding domain"/>
    <property type="match status" value="1"/>
</dbReference>
<dbReference type="Proteomes" id="UP000724874">
    <property type="component" value="Unassembled WGS sequence"/>
</dbReference>
<dbReference type="CDD" id="cd00059">
    <property type="entry name" value="FH_FOX"/>
    <property type="match status" value="1"/>
</dbReference>
<evidence type="ECO:0000256" key="1">
    <source>
        <dbReference type="ARBA" id="ARBA00023015"/>
    </source>
</evidence>
<keyword evidence="2 5" id="KW-0238">DNA-binding</keyword>
<protein>
    <recommendedName>
        <fullName evidence="6">Fork-head domain-containing protein</fullName>
    </recommendedName>
</protein>
<accession>A0A9P5NV20</accession>
<dbReference type="OrthoDB" id="5954824at2759"/>
<feature type="DNA-binding region" description="Fork-head" evidence="5">
    <location>
        <begin position="1"/>
        <end position="78"/>
    </location>
</feature>
<evidence type="ECO:0000256" key="4">
    <source>
        <dbReference type="ARBA" id="ARBA00023242"/>
    </source>
</evidence>
<dbReference type="GO" id="GO:0000978">
    <property type="term" value="F:RNA polymerase II cis-regulatory region sequence-specific DNA binding"/>
    <property type="evidence" value="ECO:0007669"/>
    <property type="project" value="TreeGrafter"/>
</dbReference>
<name>A0A9P5NV20_GYMJU</name>
<gene>
    <name evidence="7" type="ORF">CPB84DRAFT_1621563</name>
</gene>
<comment type="caution">
    <text evidence="7">The sequence shown here is derived from an EMBL/GenBank/DDBJ whole genome shotgun (WGS) entry which is preliminary data.</text>
</comment>
<reference evidence="7" key="1">
    <citation type="submission" date="2020-11" db="EMBL/GenBank/DDBJ databases">
        <authorList>
            <consortium name="DOE Joint Genome Institute"/>
            <person name="Ahrendt S."/>
            <person name="Riley R."/>
            <person name="Andreopoulos W."/>
            <person name="LaButti K."/>
            <person name="Pangilinan J."/>
            <person name="Ruiz-duenas F.J."/>
            <person name="Barrasa J.M."/>
            <person name="Sanchez-Garcia M."/>
            <person name="Camarero S."/>
            <person name="Miyauchi S."/>
            <person name="Serrano A."/>
            <person name="Linde D."/>
            <person name="Babiker R."/>
            <person name="Drula E."/>
            <person name="Ayuso-Fernandez I."/>
            <person name="Pacheco R."/>
            <person name="Padilla G."/>
            <person name="Ferreira P."/>
            <person name="Barriuso J."/>
            <person name="Kellner H."/>
            <person name="Castanera R."/>
            <person name="Alfaro M."/>
            <person name="Ramirez L."/>
            <person name="Pisabarro A.G."/>
            <person name="Kuo A."/>
            <person name="Tritt A."/>
            <person name="Lipzen A."/>
            <person name="He G."/>
            <person name="Yan M."/>
            <person name="Ng V."/>
            <person name="Cullen D."/>
            <person name="Martin F."/>
            <person name="Rosso M.-N."/>
            <person name="Henrissat B."/>
            <person name="Hibbett D."/>
            <person name="Martinez A.T."/>
            <person name="Grigoriev I.V."/>
        </authorList>
    </citation>
    <scope>NUCLEOTIDE SEQUENCE</scope>
    <source>
        <strain evidence="7">AH 44721</strain>
    </source>
</reference>